<keyword evidence="1" id="KW-0676">Redox-active center</keyword>
<sequence>MKPKCRRLLSTGPGMIIHAVRLQISKRSIGQWYEPRYRELEKKLKVVLPDAKVTGGVGRLSSFEVNVNGQNVFSKLQVGSFPDQIEMTRVIIEFIKTKQLRKVGKLEPGCTIM</sequence>
<evidence type="ECO:0000313" key="2">
    <source>
        <dbReference type="EMBL" id="UYV68253.1"/>
    </source>
</evidence>
<proteinExistence type="predicted"/>
<dbReference type="Gene3D" id="3.40.30.10">
    <property type="entry name" value="Glutaredoxin"/>
    <property type="match status" value="1"/>
</dbReference>
<accession>A0ABY6KHE7</accession>
<organism evidence="2 3">
    <name type="scientific">Cordylochernes scorpioides</name>
    <dbReference type="NCBI Taxonomy" id="51811"/>
    <lineage>
        <taxon>Eukaryota</taxon>
        <taxon>Metazoa</taxon>
        <taxon>Ecdysozoa</taxon>
        <taxon>Arthropoda</taxon>
        <taxon>Chelicerata</taxon>
        <taxon>Arachnida</taxon>
        <taxon>Pseudoscorpiones</taxon>
        <taxon>Cheliferoidea</taxon>
        <taxon>Chernetidae</taxon>
        <taxon>Cordylochernes</taxon>
    </lineage>
</organism>
<protein>
    <submittedName>
        <fullName evidence="2">MIEN1</fullName>
    </submittedName>
</protein>
<dbReference type="EMBL" id="CP092867">
    <property type="protein sequence ID" value="UYV68253.1"/>
    <property type="molecule type" value="Genomic_DNA"/>
</dbReference>
<dbReference type="Proteomes" id="UP001235939">
    <property type="component" value="Chromosome 05"/>
</dbReference>
<reference evidence="2 3" key="1">
    <citation type="submission" date="2022-01" db="EMBL/GenBank/DDBJ databases">
        <title>A chromosomal length assembly of Cordylochernes scorpioides.</title>
        <authorList>
            <person name="Zeh D."/>
            <person name="Zeh J."/>
        </authorList>
    </citation>
    <scope>NUCLEOTIDE SEQUENCE [LARGE SCALE GENOMIC DNA]</scope>
    <source>
        <strain evidence="2">IN4F17</strain>
        <tissue evidence="2">Whole Body</tissue>
    </source>
</reference>
<dbReference type="InterPro" id="IPR011893">
    <property type="entry name" value="Selenoprotein_Rdx-typ"/>
</dbReference>
<evidence type="ECO:0000256" key="1">
    <source>
        <dbReference type="ARBA" id="ARBA00023284"/>
    </source>
</evidence>
<evidence type="ECO:0000313" key="3">
    <source>
        <dbReference type="Proteomes" id="UP001235939"/>
    </source>
</evidence>
<gene>
    <name evidence="2" type="ORF">LAZ67_5003625</name>
</gene>
<name>A0ABY6KHE7_9ARAC</name>
<dbReference type="NCBIfam" id="TIGR02174">
    <property type="entry name" value="CXXU_selWTH"/>
    <property type="match status" value="1"/>
</dbReference>
<dbReference type="InterPro" id="IPR036249">
    <property type="entry name" value="Thioredoxin-like_sf"/>
</dbReference>
<dbReference type="Pfam" id="PF10262">
    <property type="entry name" value="Rdx"/>
    <property type="match status" value="1"/>
</dbReference>
<keyword evidence="3" id="KW-1185">Reference proteome</keyword>
<dbReference type="SUPFAM" id="SSF52833">
    <property type="entry name" value="Thioredoxin-like"/>
    <property type="match status" value="1"/>
</dbReference>